<dbReference type="InterPro" id="IPR011009">
    <property type="entry name" value="Kinase-like_dom_sf"/>
</dbReference>
<evidence type="ECO:0000313" key="5">
    <source>
        <dbReference type="Proteomes" id="UP000193498"/>
    </source>
</evidence>
<dbReference type="InterPro" id="IPR050588">
    <property type="entry name" value="WNK_Ser-Thr_kinase"/>
</dbReference>
<dbReference type="GO" id="GO:0005524">
    <property type="term" value="F:ATP binding"/>
    <property type="evidence" value="ECO:0007669"/>
    <property type="project" value="InterPro"/>
</dbReference>
<dbReference type="OrthoDB" id="4062651at2759"/>
<evidence type="ECO:0000259" key="3">
    <source>
        <dbReference type="PROSITE" id="PS50011"/>
    </source>
</evidence>
<dbReference type="InParanoid" id="A0A1Y1YBV5"/>
<dbReference type="STRING" id="1314790.A0A1Y1YBV5"/>
<evidence type="ECO:0000313" key="4">
    <source>
        <dbReference type="EMBL" id="ORX95084.1"/>
    </source>
</evidence>
<feature type="compositionally biased region" description="Low complexity" evidence="2">
    <location>
        <begin position="1"/>
        <end position="16"/>
    </location>
</feature>
<dbReference type="PROSITE" id="PS00108">
    <property type="entry name" value="PROTEIN_KINASE_ST"/>
    <property type="match status" value="1"/>
</dbReference>
<comment type="caution">
    <text evidence="4">The sequence shown here is derived from an EMBL/GenBank/DDBJ whole genome shotgun (WGS) entry which is preliminary data.</text>
</comment>
<evidence type="ECO:0000256" key="2">
    <source>
        <dbReference type="SAM" id="MobiDB-lite"/>
    </source>
</evidence>
<dbReference type="InterPro" id="IPR008271">
    <property type="entry name" value="Ser/Thr_kinase_AS"/>
</dbReference>
<dbReference type="SMART" id="SM00220">
    <property type="entry name" value="S_TKc"/>
    <property type="match status" value="1"/>
</dbReference>
<sequence>MSTNSSLGLDSGSGSDSETRKTNRQRRKLPGNELPTIDRSNDGVEKTVEVGPKGRFTKLNTILGKGAYKMVYKAIDREEGLEVAWNCFQLKSSKSEHLDLSQEIEILKSVRHPNIIAFHDAWYKNPEFVFITELMTSGTLREYIPKLDLPNIKVVKRWSRQILKGLAYLHTHDPPIIHRDIKCDNIFINGAQGEVKIGDMGTAKMKLGKKYTIIGTPEFMAPEMYEEKGYSEKVDIYAFGMCLLEMITGEYPYSECKNAAQVFKKVSQGIKPACLAKVQDPEILALIQNCLSDENDRYTAQEILDHPFLAADPEVVMLTSDETKTQLILQVVFKGTDTISVKFDFKVDSDTAEEVVREMIEENVLPKRYQHLITFEINRILKELNKALLNESISRGPNDIGGSGGGVLSELDYAKRELAKANERAVKAEKKAELSEQRAKAAEERTISLAGVDAMYDDPENQTLETQHSKSLTEAGRGILANALKRFTRDGSPSDPSEAQPVITQPPNHSSVPSLSLVTAELEGVSLVTEAPSENLSRISSIHEWKTEYEEALPANIHHIEYTDDCPIEDIVKDVAIATNRSIEKAHDWLVRLHDQDIVTVGDLRELHDEDWVGLGLTVFARRALRNALYGRLGRSPKPLAKLSANSIPTGTIHGDDEPRCSV</sequence>
<feature type="compositionally biased region" description="Polar residues" evidence="2">
    <location>
        <begin position="494"/>
        <end position="512"/>
    </location>
</feature>
<dbReference type="Proteomes" id="UP000193498">
    <property type="component" value="Unassembled WGS sequence"/>
</dbReference>
<accession>A0A1Y1YBV5</accession>
<organism evidence="4 5">
    <name type="scientific">Basidiobolus meristosporus CBS 931.73</name>
    <dbReference type="NCBI Taxonomy" id="1314790"/>
    <lineage>
        <taxon>Eukaryota</taxon>
        <taxon>Fungi</taxon>
        <taxon>Fungi incertae sedis</taxon>
        <taxon>Zoopagomycota</taxon>
        <taxon>Entomophthoromycotina</taxon>
        <taxon>Basidiobolomycetes</taxon>
        <taxon>Basidiobolales</taxon>
        <taxon>Basidiobolaceae</taxon>
        <taxon>Basidiobolus</taxon>
    </lineage>
</organism>
<name>A0A1Y1YBV5_9FUNG</name>
<feature type="domain" description="Protein kinase" evidence="3">
    <location>
        <begin position="57"/>
        <end position="309"/>
    </location>
</feature>
<dbReference type="AlphaFoldDB" id="A0A1Y1YBV5"/>
<gene>
    <name evidence="4" type="ORF">K493DRAFT_283120</name>
</gene>
<keyword evidence="5" id="KW-1185">Reference proteome</keyword>
<dbReference type="GO" id="GO:0004672">
    <property type="term" value="F:protein kinase activity"/>
    <property type="evidence" value="ECO:0007669"/>
    <property type="project" value="InterPro"/>
</dbReference>
<reference evidence="4 5" key="1">
    <citation type="submission" date="2016-07" db="EMBL/GenBank/DDBJ databases">
        <title>Pervasive Adenine N6-methylation of Active Genes in Fungi.</title>
        <authorList>
            <consortium name="DOE Joint Genome Institute"/>
            <person name="Mondo S.J."/>
            <person name="Dannebaum R.O."/>
            <person name="Kuo R.C."/>
            <person name="Labutti K."/>
            <person name="Haridas S."/>
            <person name="Kuo A."/>
            <person name="Salamov A."/>
            <person name="Ahrendt S.R."/>
            <person name="Lipzen A."/>
            <person name="Sullivan W."/>
            <person name="Andreopoulos W.B."/>
            <person name="Clum A."/>
            <person name="Lindquist E."/>
            <person name="Daum C."/>
            <person name="Ramamoorthy G.K."/>
            <person name="Gryganskyi A."/>
            <person name="Culley D."/>
            <person name="Magnuson J.K."/>
            <person name="James T.Y."/>
            <person name="O'Malley M.A."/>
            <person name="Stajich J.E."/>
            <person name="Spatafora J.W."/>
            <person name="Visel A."/>
            <person name="Grigoriev I.V."/>
        </authorList>
    </citation>
    <scope>NUCLEOTIDE SEQUENCE [LARGE SCALE GENOMIC DNA]</scope>
    <source>
        <strain evidence="4 5">CBS 931.73</strain>
    </source>
</reference>
<keyword evidence="4" id="KW-0418">Kinase</keyword>
<dbReference type="Pfam" id="PF00069">
    <property type="entry name" value="Pkinase"/>
    <property type="match status" value="1"/>
</dbReference>
<dbReference type="PROSITE" id="PS50011">
    <property type="entry name" value="PROTEIN_KINASE_DOM"/>
    <property type="match status" value="1"/>
</dbReference>
<dbReference type="FunFam" id="1.10.510.10:FF:001565">
    <property type="entry name" value="WNK protein kinase"/>
    <property type="match status" value="1"/>
</dbReference>
<feature type="region of interest" description="Disordered" evidence="2">
    <location>
        <begin position="487"/>
        <end position="512"/>
    </location>
</feature>
<dbReference type="InterPro" id="IPR000719">
    <property type="entry name" value="Prot_kinase_dom"/>
</dbReference>
<protein>
    <submittedName>
        <fullName evidence="4">Kinase-like protein</fullName>
    </submittedName>
</protein>
<evidence type="ECO:0000256" key="1">
    <source>
        <dbReference type="SAM" id="Coils"/>
    </source>
</evidence>
<proteinExistence type="predicted"/>
<dbReference type="PANTHER" id="PTHR13902">
    <property type="entry name" value="SERINE/THREONINE-PROTEIN KINASE WNK WITH NO LYSINE -RELATED"/>
    <property type="match status" value="1"/>
</dbReference>
<feature type="region of interest" description="Disordered" evidence="2">
    <location>
        <begin position="1"/>
        <end position="46"/>
    </location>
</feature>
<keyword evidence="4" id="KW-0808">Transferase</keyword>
<dbReference type="EMBL" id="MCFE01000186">
    <property type="protein sequence ID" value="ORX95084.1"/>
    <property type="molecule type" value="Genomic_DNA"/>
</dbReference>
<dbReference type="SUPFAM" id="SSF56112">
    <property type="entry name" value="Protein kinase-like (PK-like)"/>
    <property type="match status" value="1"/>
</dbReference>
<dbReference type="Gene3D" id="1.10.510.10">
    <property type="entry name" value="Transferase(Phosphotransferase) domain 1"/>
    <property type="match status" value="1"/>
</dbReference>
<feature type="coiled-coil region" evidence="1">
    <location>
        <begin position="411"/>
        <end position="445"/>
    </location>
</feature>
<dbReference type="CDD" id="cd13983">
    <property type="entry name" value="STKc_WNK"/>
    <property type="match status" value="1"/>
</dbReference>
<keyword evidence="1" id="KW-0175">Coiled coil</keyword>
<dbReference type="Gene3D" id="3.10.20.90">
    <property type="entry name" value="Phosphatidylinositol 3-kinase Catalytic Subunit, Chain A, domain 1"/>
    <property type="match status" value="1"/>
</dbReference>
<dbReference type="Gene3D" id="3.30.200.20">
    <property type="entry name" value="Phosphorylase Kinase, domain 1"/>
    <property type="match status" value="1"/>
</dbReference>